<dbReference type="HOGENOM" id="CLU_2499365_0_0_1"/>
<dbReference type="InParanoid" id="A0A0D0AF96"/>
<protein>
    <submittedName>
        <fullName evidence="1">Uncharacterized protein</fullName>
    </submittedName>
</protein>
<evidence type="ECO:0000313" key="1">
    <source>
        <dbReference type="EMBL" id="KIK40376.1"/>
    </source>
</evidence>
<dbReference type="Proteomes" id="UP000054485">
    <property type="component" value="Unassembled WGS sequence"/>
</dbReference>
<dbReference type="EMBL" id="KN835305">
    <property type="protein sequence ID" value="KIK40376.1"/>
    <property type="molecule type" value="Genomic_DNA"/>
</dbReference>
<dbReference type="AlphaFoldDB" id="A0A0D0AF96"/>
<sequence length="86" mass="9770">MQFESRDTNPSIFQTSSCLLVIHDTCRPRYYCNYNIGCLAPRHNDTTGWGAGLASGSVLVVSLPNTWMDTISLRFSDLILYQFLLY</sequence>
<evidence type="ECO:0000313" key="2">
    <source>
        <dbReference type="Proteomes" id="UP000054485"/>
    </source>
</evidence>
<organism evidence="1 2">
    <name type="scientific">Suillus luteus UH-Slu-Lm8-n1</name>
    <dbReference type="NCBI Taxonomy" id="930992"/>
    <lineage>
        <taxon>Eukaryota</taxon>
        <taxon>Fungi</taxon>
        <taxon>Dikarya</taxon>
        <taxon>Basidiomycota</taxon>
        <taxon>Agaricomycotina</taxon>
        <taxon>Agaricomycetes</taxon>
        <taxon>Agaricomycetidae</taxon>
        <taxon>Boletales</taxon>
        <taxon>Suillineae</taxon>
        <taxon>Suillaceae</taxon>
        <taxon>Suillus</taxon>
    </lineage>
</organism>
<reference evidence="2" key="2">
    <citation type="submission" date="2015-01" db="EMBL/GenBank/DDBJ databases">
        <title>Evolutionary Origins and Diversification of the Mycorrhizal Mutualists.</title>
        <authorList>
            <consortium name="DOE Joint Genome Institute"/>
            <consortium name="Mycorrhizal Genomics Consortium"/>
            <person name="Kohler A."/>
            <person name="Kuo A."/>
            <person name="Nagy L.G."/>
            <person name="Floudas D."/>
            <person name="Copeland A."/>
            <person name="Barry K.W."/>
            <person name="Cichocki N."/>
            <person name="Veneault-Fourrey C."/>
            <person name="LaButti K."/>
            <person name="Lindquist E.A."/>
            <person name="Lipzen A."/>
            <person name="Lundell T."/>
            <person name="Morin E."/>
            <person name="Murat C."/>
            <person name="Riley R."/>
            <person name="Ohm R."/>
            <person name="Sun H."/>
            <person name="Tunlid A."/>
            <person name="Henrissat B."/>
            <person name="Grigoriev I.V."/>
            <person name="Hibbett D.S."/>
            <person name="Martin F."/>
        </authorList>
    </citation>
    <scope>NUCLEOTIDE SEQUENCE [LARGE SCALE GENOMIC DNA]</scope>
    <source>
        <strain evidence="2">UH-Slu-Lm8-n1</strain>
    </source>
</reference>
<accession>A0A0D0AF96</accession>
<proteinExistence type="predicted"/>
<name>A0A0D0AF96_9AGAM</name>
<gene>
    <name evidence="1" type="ORF">CY34DRAFT_807314</name>
</gene>
<keyword evidence="2" id="KW-1185">Reference proteome</keyword>
<reference evidence="1 2" key="1">
    <citation type="submission" date="2014-04" db="EMBL/GenBank/DDBJ databases">
        <authorList>
            <consortium name="DOE Joint Genome Institute"/>
            <person name="Kuo A."/>
            <person name="Ruytinx J."/>
            <person name="Rineau F."/>
            <person name="Colpaert J."/>
            <person name="Kohler A."/>
            <person name="Nagy L.G."/>
            <person name="Floudas D."/>
            <person name="Copeland A."/>
            <person name="Barry K.W."/>
            <person name="Cichocki N."/>
            <person name="Veneault-Fourrey C."/>
            <person name="LaButti K."/>
            <person name="Lindquist E.A."/>
            <person name="Lipzen A."/>
            <person name="Lundell T."/>
            <person name="Morin E."/>
            <person name="Murat C."/>
            <person name="Sun H."/>
            <person name="Tunlid A."/>
            <person name="Henrissat B."/>
            <person name="Grigoriev I.V."/>
            <person name="Hibbett D.S."/>
            <person name="Martin F."/>
            <person name="Nordberg H.P."/>
            <person name="Cantor M.N."/>
            <person name="Hua S.X."/>
        </authorList>
    </citation>
    <scope>NUCLEOTIDE SEQUENCE [LARGE SCALE GENOMIC DNA]</scope>
    <source>
        <strain evidence="1 2">UH-Slu-Lm8-n1</strain>
    </source>
</reference>